<gene>
    <name evidence="1" type="ORF">ENV17_04490</name>
</gene>
<sequence>MSTNKYYVVYRCDRAFTLSICKPVDNLIIDSHTSCIECRDEDAAYYYVAVLNYLAYTVVNTGRAFIRHQFARPLLAAYTAGLSWNDIDDEAKWKIVNLSKRLHKKAPSREYANQKVARK</sequence>
<proteinExistence type="predicted"/>
<evidence type="ECO:0000313" key="1">
    <source>
        <dbReference type="EMBL" id="HGI43623.1"/>
    </source>
</evidence>
<accession>A0A7C4B9L0</accession>
<reference evidence="1" key="1">
    <citation type="journal article" date="2020" name="mSystems">
        <title>Genome- and Community-Level Interaction Insights into Carbon Utilization and Element Cycling Functions of Hydrothermarchaeota in Hydrothermal Sediment.</title>
        <authorList>
            <person name="Zhou Z."/>
            <person name="Liu Y."/>
            <person name="Xu W."/>
            <person name="Pan J."/>
            <person name="Luo Z.H."/>
            <person name="Li M."/>
        </authorList>
    </citation>
    <scope>NUCLEOTIDE SEQUENCE [LARGE SCALE GENOMIC DNA]</scope>
    <source>
        <strain evidence="1">SpSt-735</strain>
    </source>
</reference>
<dbReference type="EMBL" id="DTFI01000111">
    <property type="protein sequence ID" value="HGI43623.1"/>
    <property type="molecule type" value="Genomic_DNA"/>
</dbReference>
<dbReference type="AlphaFoldDB" id="A0A7C4B9L0"/>
<name>A0A7C4B9L0_THEPE</name>
<protein>
    <submittedName>
        <fullName evidence="1">Uncharacterized protein</fullName>
    </submittedName>
</protein>
<comment type="caution">
    <text evidence="1">The sequence shown here is derived from an EMBL/GenBank/DDBJ whole genome shotgun (WGS) entry which is preliminary data.</text>
</comment>
<organism evidence="1">
    <name type="scientific">Thermofilum pendens</name>
    <dbReference type="NCBI Taxonomy" id="2269"/>
    <lineage>
        <taxon>Archaea</taxon>
        <taxon>Thermoproteota</taxon>
        <taxon>Thermoprotei</taxon>
        <taxon>Thermofilales</taxon>
        <taxon>Thermofilaceae</taxon>
        <taxon>Thermofilum</taxon>
    </lineage>
</organism>